<evidence type="ECO:0000256" key="1">
    <source>
        <dbReference type="SAM" id="Phobius"/>
    </source>
</evidence>
<feature type="transmembrane region" description="Helical" evidence="1">
    <location>
        <begin position="67"/>
        <end position="85"/>
    </location>
</feature>
<feature type="transmembrane region" description="Helical" evidence="1">
    <location>
        <begin position="29"/>
        <end position="47"/>
    </location>
</feature>
<evidence type="ECO:0000313" key="3">
    <source>
        <dbReference type="Proteomes" id="UP000229056"/>
    </source>
</evidence>
<dbReference type="EMBL" id="PEZY01000012">
    <property type="protein sequence ID" value="PIS05853.1"/>
    <property type="molecule type" value="Genomic_DNA"/>
</dbReference>
<name>A0A2H0W3B1_9BACT</name>
<dbReference type="AlphaFoldDB" id="A0A2H0W3B1"/>
<keyword evidence="1" id="KW-1133">Transmembrane helix</keyword>
<comment type="caution">
    <text evidence="2">The sequence shown here is derived from an EMBL/GenBank/DDBJ whole genome shotgun (WGS) entry which is preliminary data.</text>
</comment>
<dbReference type="Pfam" id="PF10066">
    <property type="entry name" value="DUF2304"/>
    <property type="match status" value="1"/>
</dbReference>
<reference evidence="3" key="1">
    <citation type="submission" date="2017-09" db="EMBL/GenBank/DDBJ databases">
        <title>Depth-based differentiation of microbial function through sediment-hosted aquifers and enrichment of novel symbionts in the deep terrestrial subsurface.</title>
        <authorList>
            <person name="Probst A.J."/>
            <person name="Ladd B."/>
            <person name="Jarett J.K."/>
            <person name="Geller-Mcgrath D.E."/>
            <person name="Sieber C.M.K."/>
            <person name="Emerson J.B."/>
            <person name="Anantharaman K."/>
            <person name="Thomas B.C."/>
            <person name="Malmstrom R."/>
            <person name="Stieglmeier M."/>
            <person name="Klingl A."/>
            <person name="Woyke T."/>
            <person name="Ryan C.M."/>
            <person name="Banfield J.F."/>
        </authorList>
    </citation>
    <scope>NUCLEOTIDE SEQUENCE [LARGE SCALE GENOMIC DNA]</scope>
</reference>
<dbReference type="InterPro" id="IPR019277">
    <property type="entry name" value="DUF2304"/>
</dbReference>
<keyword evidence="1" id="KW-0472">Membrane</keyword>
<protein>
    <submittedName>
        <fullName evidence="2">DUF2304 domain-containing protein</fullName>
    </submittedName>
</protein>
<dbReference type="Proteomes" id="UP000229056">
    <property type="component" value="Unassembled WGS sequence"/>
</dbReference>
<gene>
    <name evidence="2" type="ORF">COT80_03745</name>
</gene>
<proteinExistence type="predicted"/>
<organism evidence="2 3">
    <name type="scientific">Candidatus Buchananbacteria bacterium CG10_big_fil_rev_8_21_14_0_10_33_19</name>
    <dbReference type="NCBI Taxonomy" id="1974525"/>
    <lineage>
        <taxon>Bacteria</taxon>
        <taxon>Candidatus Buchananiibacteriota</taxon>
    </lineage>
</organism>
<evidence type="ECO:0000313" key="2">
    <source>
        <dbReference type="EMBL" id="PIS05853.1"/>
    </source>
</evidence>
<feature type="transmembrane region" description="Helical" evidence="1">
    <location>
        <begin position="6"/>
        <end position="22"/>
    </location>
</feature>
<accession>A0A2H0W3B1</accession>
<keyword evidence="1" id="KW-0812">Transmembrane</keyword>
<sequence>MPIQFILVILIILAVLRLLYQLKNKNIGFNQFFTWLVIWLVAIVIISQPKITTYLATIVGIGRGVDLAIYVSIIVIFYLMFRLLLRIEKIEKDITKIVRTDSLKKNNDHENKH</sequence>